<dbReference type="KEGG" id="smam:Mal15_10050"/>
<comment type="catalytic activity">
    <reaction evidence="5 6">
        <text>cytidine(34) in tRNA(Ile2) + L-lysine + ATP = lysidine(34) in tRNA(Ile2) + AMP + diphosphate + H(+)</text>
        <dbReference type="Rhea" id="RHEA:43744"/>
        <dbReference type="Rhea" id="RHEA-COMP:10625"/>
        <dbReference type="Rhea" id="RHEA-COMP:10670"/>
        <dbReference type="ChEBI" id="CHEBI:15378"/>
        <dbReference type="ChEBI" id="CHEBI:30616"/>
        <dbReference type="ChEBI" id="CHEBI:32551"/>
        <dbReference type="ChEBI" id="CHEBI:33019"/>
        <dbReference type="ChEBI" id="CHEBI:82748"/>
        <dbReference type="ChEBI" id="CHEBI:83665"/>
        <dbReference type="ChEBI" id="CHEBI:456215"/>
        <dbReference type="EC" id="6.3.4.19"/>
    </reaction>
</comment>
<evidence type="ECO:0000259" key="7">
    <source>
        <dbReference type="Pfam" id="PF01171"/>
    </source>
</evidence>
<dbReference type="InterPro" id="IPR014729">
    <property type="entry name" value="Rossmann-like_a/b/a_fold"/>
</dbReference>
<proteinExistence type="inferred from homology"/>
<dbReference type="AlphaFoldDB" id="A0A5B9MBQ5"/>
<dbReference type="Pfam" id="PF01171">
    <property type="entry name" value="ATP_bind_3"/>
    <property type="match status" value="1"/>
</dbReference>
<dbReference type="GO" id="GO:0032267">
    <property type="term" value="F:tRNA(Ile)-lysidine synthase activity"/>
    <property type="evidence" value="ECO:0007669"/>
    <property type="project" value="UniProtKB-EC"/>
</dbReference>
<evidence type="ECO:0000256" key="5">
    <source>
        <dbReference type="ARBA" id="ARBA00048539"/>
    </source>
</evidence>
<name>A0A5B9MBQ5_9BACT</name>
<evidence type="ECO:0000256" key="3">
    <source>
        <dbReference type="ARBA" id="ARBA00022741"/>
    </source>
</evidence>
<accession>A0A5B9MBQ5</accession>
<comment type="similarity">
    <text evidence="6">Belongs to the tRNA(Ile)-lysidine synthase family.</text>
</comment>
<keyword evidence="2 6" id="KW-0819">tRNA processing</keyword>
<dbReference type="InterPro" id="IPR012795">
    <property type="entry name" value="tRNA_Ile_lys_synt_N"/>
</dbReference>
<feature type="binding site" evidence="6">
    <location>
        <begin position="33"/>
        <end position="38"/>
    </location>
    <ligand>
        <name>ATP</name>
        <dbReference type="ChEBI" id="CHEBI:30616"/>
    </ligand>
</feature>
<dbReference type="PANTHER" id="PTHR43033">
    <property type="entry name" value="TRNA(ILE)-LYSIDINE SYNTHASE-RELATED"/>
    <property type="match status" value="1"/>
</dbReference>
<dbReference type="EC" id="6.3.4.19" evidence="6"/>
<dbReference type="NCBIfam" id="TIGR02432">
    <property type="entry name" value="lysidine_TilS_N"/>
    <property type="match status" value="1"/>
</dbReference>
<dbReference type="EMBL" id="CP036264">
    <property type="protein sequence ID" value="QEF96975.1"/>
    <property type="molecule type" value="Genomic_DNA"/>
</dbReference>
<dbReference type="GO" id="GO:0005737">
    <property type="term" value="C:cytoplasm"/>
    <property type="evidence" value="ECO:0007669"/>
    <property type="project" value="UniProtKB-SubCell"/>
</dbReference>
<dbReference type="InterPro" id="IPR012094">
    <property type="entry name" value="tRNA_Ile_lys_synt"/>
</dbReference>
<evidence type="ECO:0000313" key="8">
    <source>
        <dbReference type="EMBL" id="QEF96975.1"/>
    </source>
</evidence>
<reference evidence="8 9" key="1">
    <citation type="submission" date="2019-02" db="EMBL/GenBank/DDBJ databases">
        <title>Planctomycetal bacteria perform biofilm scaping via a novel small molecule.</title>
        <authorList>
            <person name="Jeske O."/>
            <person name="Boedeker C."/>
            <person name="Wiegand S."/>
            <person name="Breitling P."/>
            <person name="Kallscheuer N."/>
            <person name="Jogler M."/>
            <person name="Rohde M."/>
            <person name="Petersen J."/>
            <person name="Medema M.H."/>
            <person name="Surup F."/>
            <person name="Jogler C."/>
        </authorList>
    </citation>
    <scope>NUCLEOTIDE SEQUENCE [LARGE SCALE GENOMIC DNA]</scope>
    <source>
        <strain evidence="8 9">Mal15</strain>
    </source>
</reference>
<evidence type="ECO:0000256" key="2">
    <source>
        <dbReference type="ARBA" id="ARBA00022694"/>
    </source>
</evidence>
<evidence type="ECO:0000313" key="9">
    <source>
        <dbReference type="Proteomes" id="UP000321353"/>
    </source>
</evidence>
<dbReference type="GO" id="GO:0005524">
    <property type="term" value="F:ATP binding"/>
    <property type="evidence" value="ECO:0007669"/>
    <property type="project" value="UniProtKB-UniRule"/>
</dbReference>
<dbReference type="Gene3D" id="3.40.50.620">
    <property type="entry name" value="HUPs"/>
    <property type="match status" value="1"/>
</dbReference>
<protein>
    <recommendedName>
        <fullName evidence="6">tRNA(Ile)-lysidine synthase</fullName>
        <ecNumber evidence="6">6.3.4.19</ecNumber>
    </recommendedName>
    <alternativeName>
        <fullName evidence="6">tRNA(Ile)-2-lysyl-cytidine synthase</fullName>
    </alternativeName>
    <alternativeName>
        <fullName evidence="6">tRNA(Ile)-lysidine synthetase</fullName>
    </alternativeName>
</protein>
<keyword evidence="9" id="KW-1185">Reference proteome</keyword>
<keyword evidence="4 6" id="KW-0067">ATP-binding</keyword>
<sequence length="361" mass="40299">MTNPSPWQEFCDAIESAWPVSRYRDVGVVVGCSGGADSVALLRCLAEATRPRAGTTPPSGFIVVAHFNHRFRGEASDGDADFVRRLADQFGLAVEIECGDAAARDEESARNHRRAFFRNLLGRYGARYLALGHSRDDNVETVLYRMMRGTGPLGMAGVAPFRPFSEHPSDSDFVIARPMLSLGRDQIRGALRSIDAAWREDASNQSNTYRRNWIRNELLPAMETQFPHAVTAIARAVEGQRQWKDALQSVIDRWIEDQQVREAPLTLRRLDRIGGGGMPGRDWEQDSGAASPAEQAVAIEALRRCWHRAGWPLRDMGQHHWTRVVEMLYGGGPDALTLPGAVDVRRDQEAVVFVRRDPVFP</sequence>
<gene>
    <name evidence="6 8" type="primary">tilS</name>
    <name evidence="8" type="ORF">Mal15_10050</name>
</gene>
<keyword evidence="1 6" id="KW-0436">Ligase</keyword>
<keyword evidence="3 6" id="KW-0547">Nucleotide-binding</keyword>
<dbReference type="InterPro" id="IPR011063">
    <property type="entry name" value="TilS/TtcA_N"/>
</dbReference>
<evidence type="ECO:0000256" key="1">
    <source>
        <dbReference type="ARBA" id="ARBA00022598"/>
    </source>
</evidence>
<dbReference type="CDD" id="cd01992">
    <property type="entry name" value="TilS_N"/>
    <property type="match status" value="1"/>
</dbReference>
<evidence type="ECO:0000256" key="6">
    <source>
        <dbReference type="HAMAP-Rule" id="MF_01161"/>
    </source>
</evidence>
<dbReference type="SUPFAM" id="SSF52402">
    <property type="entry name" value="Adenine nucleotide alpha hydrolases-like"/>
    <property type="match status" value="1"/>
</dbReference>
<evidence type="ECO:0000256" key="4">
    <source>
        <dbReference type="ARBA" id="ARBA00022840"/>
    </source>
</evidence>
<organism evidence="8 9">
    <name type="scientific">Stieleria maiorica</name>
    <dbReference type="NCBI Taxonomy" id="2795974"/>
    <lineage>
        <taxon>Bacteria</taxon>
        <taxon>Pseudomonadati</taxon>
        <taxon>Planctomycetota</taxon>
        <taxon>Planctomycetia</taxon>
        <taxon>Pirellulales</taxon>
        <taxon>Pirellulaceae</taxon>
        <taxon>Stieleria</taxon>
    </lineage>
</organism>
<comment type="function">
    <text evidence="6">Ligates lysine onto the cytidine present at position 34 of the AUA codon-specific tRNA(Ile) that contains the anticodon CAU, in an ATP-dependent manner. Cytidine is converted to lysidine, thus changing the amino acid specificity of the tRNA from methionine to isoleucine.</text>
</comment>
<feature type="domain" description="tRNA(Ile)-lysidine/2-thiocytidine synthase N-terminal" evidence="7">
    <location>
        <begin position="28"/>
        <end position="217"/>
    </location>
</feature>
<dbReference type="PANTHER" id="PTHR43033:SF1">
    <property type="entry name" value="TRNA(ILE)-LYSIDINE SYNTHASE-RELATED"/>
    <property type="match status" value="1"/>
</dbReference>
<dbReference type="Proteomes" id="UP000321353">
    <property type="component" value="Chromosome"/>
</dbReference>
<dbReference type="RefSeq" id="WP_147866713.1">
    <property type="nucleotide sequence ID" value="NZ_CP036264.1"/>
</dbReference>
<comment type="subcellular location">
    <subcellularLocation>
        <location evidence="6">Cytoplasm</location>
    </subcellularLocation>
</comment>
<dbReference type="GO" id="GO:0006400">
    <property type="term" value="P:tRNA modification"/>
    <property type="evidence" value="ECO:0007669"/>
    <property type="project" value="UniProtKB-UniRule"/>
</dbReference>
<dbReference type="HAMAP" id="MF_01161">
    <property type="entry name" value="tRNA_Ile_lys_synt"/>
    <property type="match status" value="1"/>
</dbReference>
<keyword evidence="6" id="KW-0963">Cytoplasm</keyword>
<comment type="domain">
    <text evidence="6">The N-terminal region contains the highly conserved SGGXDS motif, predicted to be a P-loop motif involved in ATP binding.</text>
</comment>